<dbReference type="AlphaFoldDB" id="A0A1G2BFZ5"/>
<evidence type="ECO:0000256" key="1">
    <source>
        <dbReference type="SAM" id="Phobius"/>
    </source>
</evidence>
<organism evidence="2 3">
    <name type="scientific">Candidatus Kerfeldbacteria bacterium RIFOXYB2_FULL_38_14</name>
    <dbReference type="NCBI Taxonomy" id="1798547"/>
    <lineage>
        <taxon>Bacteria</taxon>
        <taxon>Candidatus Kerfeldiibacteriota</taxon>
    </lineage>
</organism>
<feature type="transmembrane region" description="Helical" evidence="1">
    <location>
        <begin position="138"/>
        <end position="157"/>
    </location>
</feature>
<feature type="transmembrane region" description="Helical" evidence="1">
    <location>
        <begin position="68"/>
        <end position="91"/>
    </location>
</feature>
<sequence>MAKPRLTAQAVQIVALVGIAVTAPLLQMQVLTGPLVNATLFIAVVMVGWKKAFVVALFPSLISLAVGLLPAVLAPMVPFIILSNMILILLFDLWRKKSYWLSIGVASVVKFIFLYVASLLVIKLWVAQPVATKLASMMSWPQLITALAGGVIAYVFLKAVKRV</sequence>
<keyword evidence="1" id="KW-0812">Transmembrane</keyword>
<keyword evidence="1" id="KW-1133">Transmembrane helix</keyword>
<dbReference type="Proteomes" id="UP000176420">
    <property type="component" value="Unassembled WGS sequence"/>
</dbReference>
<gene>
    <name evidence="2" type="ORF">A2319_01665</name>
</gene>
<protein>
    <recommendedName>
        <fullName evidence="4">Iron hydrogenase</fullName>
    </recommendedName>
</protein>
<evidence type="ECO:0000313" key="2">
    <source>
        <dbReference type="EMBL" id="OGY88148.1"/>
    </source>
</evidence>
<accession>A0A1G2BFZ5</accession>
<reference evidence="2 3" key="1">
    <citation type="journal article" date="2016" name="Nat. Commun.">
        <title>Thousands of microbial genomes shed light on interconnected biogeochemical processes in an aquifer system.</title>
        <authorList>
            <person name="Anantharaman K."/>
            <person name="Brown C.T."/>
            <person name="Hug L.A."/>
            <person name="Sharon I."/>
            <person name="Castelle C.J."/>
            <person name="Probst A.J."/>
            <person name="Thomas B.C."/>
            <person name="Singh A."/>
            <person name="Wilkins M.J."/>
            <person name="Karaoz U."/>
            <person name="Brodie E.L."/>
            <person name="Williams K.H."/>
            <person name="Hubbard S.S."/>
            <person name="Banfield J.F."/>
        </authorList>
    </citation>
    <scope>NUCLEOTIDE SEQUENCE [LARGE SCALE GENOMIC DNA]</scope>
</reference>
<feature type="transmembrane region" description="Helical" evidence="1">
    <location>
        <begin position="38"/>
        <end position="62"/>
    </location>
</feature>
<comment type="caution">
    <text evidence="2">The sequence shown here is derived from an EMBL/GenBank/DDBJ whole genome shotgun (WGS) entry which is preliminary data.</text>
</comment>
<feature type="transmembrane region" description="Helical" evidence="1">
    <location>
        <begin position="103"/>
        <end position="126"/>
    </location>
</feature>
<evidence type="ECO:0000313" key="3">
    <source>
        <dbReference type="Proteomes" id="UP000176420"/>
    </source>
</evidence>
<evidence type="ECO:0008006" key="4">
    <source>
        <dbReference type="Google" id="ProtNLM"/>
    </source>
</evidence>
<proteinExistence type="predicted"/>
<dbReference type="EMBL" id="MHKI01000004">
    <property type="protein sequence ID" value="OGY88148.1"/>
    <property type="molecule type" value="Genomic_DNA"/>
</dbReference>
<name>A0A1G2BFZ5_9BACT</name>
<keyword evidence="1" id="KW-0472">Membrane</keyword>